<keyword evidence="3" id="KW-1185">Reference proteome</keyword>
<dbReference type="Gramene" id="GBG73112">
    <property type="protein sequence ID" value="GBG73112"/>
    <property type="gene ID" value="CBR_g12828"/>
</dbReference>
<sequence>MGEHGDVLSRGGAGETVTGRPANGRPPPQKKQKVPWTLGERVKLALLMSEDDALMADAHGQHHFKQKKERYEWVKDMIKDADFKHRSAEDCRKKWLNVLQTAKLIVEKCEASGQPSYWDLSVEERKEKSLPLSFEKALWDAMQRQLNRSWMKCDSTLASENLTAGSADASPSGGSEERCAQDSDNAAKKRWPASGKTGKEEASSSVSPLGSAMEDSTRSYCDGLDKAASTLAKATADTGTAIALPIGDVAEAMRGGNTVLELLVGVLARRGANEGPGGEGGRETDP</sequence>
<comment type="caution">
    <text evidence="2">The sequence shown here is derived from an EMBL/GenBank/DDBJ whole genome shotgun (WGS) entry which is preliminary data.</text>
</comment>
<dbReference type="EMBL" id="BFEA01000177">
    <property type="protein sequence ID" value="GBG73112.1"/>
    <property type="molecule type" value="Genomic_DNA"/>
</dbReference>
<accession>A0A388KSX8</accession>
<feature type="region of interest" description="Disordered" evidence="1">
    <location>
        <begin position="1"/>
        <end position="35"/>
    </location>
</feature>
<name>A0A388KSX8_CHABU</name>
<feature type="region of interest" description="Disordered" evidence="1">
    <location>
        <begin position="163"/>
        <end position="217"/>
    </location>
</feature>
<proteinExistence type="predicted"/>
<dbReference type="OrthoDB" id="691673at2759"/>
<protein>
    <recommendedName>
        <fullName evidence="4">Myb-like domain-containing protein</fullName>
    </recommendedName>
</protein>
<dbReference type="PANTHER" id="PTHR33492:SF11">
    <property type="entry name" value="OS04G0670900 PROTEIN"/>
    <property type="match status" value="1"/>
</dbReference>
<feature type="compositionally biased region" description="Basic and acidic residues" evidence="1">
    <location>
        <begin position="175"/>
        <end position="187"/>
    </location>
</feature>
<organism evidence="2 3">
    <name type="scientific">Chara braunii</name>
    <name type="common">Braun's stonewort</name>
    <dbReference type="NCBI Taxonomy" id="69332"/>
    <lineage>
        <taxon>Eukaryota</taxon>
        <taxon>Viridiplantae</taxon>
        <taxon>Streptophyta</taxon>
        <taxon>Charophyceae</taxon>
        <taxon>Charales</taxon>
        <taxon>Characeae</taxon>
        <taxon>Chara</taxon>
    </lineage>
</organism>
<dbReference type="PANTHER" id="PTHR33492">
    <property type="entry name" value="OSJNBA0043A12.37 PROTEIN-RELATED"/>
    <property type="match status" value="1"/>
</dbReference>
<evidence type="ECO:0000313" key="2">
    <source>
        <dbReference type="EMBL" id="GBG73112.1"/>
    </source>
</evidence>
<gene>
    <name evidence="2" type="ORF">CBR_g12828</name>
</gene>
<evidence type="ECO:0000313" key="3">
    <source>
        <dbReference type="Proteomes" id="UP000265515"/>
    </source>
</evidence>
<dbReference type="AlphaFoldDB" id="A0A388KSX8"/>
<dbReference type="Proteomes" id="UP000265515">
    <property type="component" value="Unassembled WGS sequence"/>
</dbReference>
<evidence type="ECO:0008006" key="4">
    <source>
        <dbReference type="Google" id="ProtNLM"/>
    </source>
</evidence>
<reference evidence="2 3" key="1">
    <citation type="journal article" date="2018" name="Cell">
        <title>The Chara Genome: Secondary Complexity and Implications for Plant Terrestrialization.</title>
        <authorList>
            <person name="Nishiyama T."/>
            <person name="Sakayama H."/>
            <person name="Vries J.D."/>
            <person name="Buschmann H."/>
            <person name="Saint-Marcoux D."/>
            <person name="Ullrich K.K."/>
            <person name="Haas F.B."/>
            <person name="Vanderstraeten L."/>
            <person name="Becker D."/>
            <person name="Lang D."/>
            <person name="Vosolsobe S."/>
            <person name="Rombauts S."/>
            <person name="Wilhelmsson P.K.I."/>
            <person name="Janitza P."/>
            <person name="Kern R."/>
            <person name="Heyl A."/>
            <person name="Rumpler F."/>
            <person name="Villalobos L.I.A.C."/>
            <person name="Clay J.M."/>
            <person name="Skokan R."/>
            <person name="Toyoda A."/>
            <person name="Suzuki Y."/>
            <person name="Kagoshima H."/>
            <person name="Schijlen E."/>
            <person name="Tajeshwar N."/>
            <person name="Catarino B."/>
            <person name="Hetherington A.J."/>
            <person name="Saltykova A."/>
            <person name="Bonnot C."/>
            <person name="Breuninger H."/>
            <person name="Symeonidi A."/>
            <person name="Radhakrishnan G.V."/>
            <person name="Van Nieuwerburgh F."/>
            <person name="Deforce D."/>
            <person name="Chang C."/>
            <person name="Karol K.G."/>
            <person name="Hedrich R."/>
            <person name="Ulvskov P."/>
            <person name="Glockner G."/>
            <person name="Delwiche C.F."/>
            <person name="Petrasek J."/>
            <person name="Van de Peer Y."/>
            <person name="Friml J."/>
            <person name="Beilby M."/>
            <person name="Dolan L."/>
            <person name="Kohara Y."/>
            <person name="Sugano S."/>
            <person name="Fujiyama A."/>
            <person name="Delaux P.-M."/>
            <person name="Quint M."/>
            <person name="TheiBen G."/>
            <person name="Hagemann M."/>
            <person name="Harholt J."/>
            <person name="Dunand C."/>
            <person name="Zachgo S."/>
            <person name="Langdale J."/>
            <person name="Maumus F."/>
            <person name="Straeten D.V.D."/>
            <person name="Gould S.B."/>
            <person name="Rensing S.A."/>
        </authorList>
    </citation>
    <scope>NUCLEOTIDE SEQUENCE [LARGE SCALE GENOMIC DNA]</scope>
    <source>
        <strain evidence="2 3">S276</strain>
    </source>
</reference>
<evidence type="ECO:0000256" key="1">
    <source>
        <dbReference type="SAM" id="MobiDB-lite"/>
    </source>
</evidence>
<feature type="compositionally biased region" description="Low complexity" evidence="1">
    <location>
        <begin position="164"/>
        <end position="174"/>
    </location>
</feature>